<dbReference type="CDD" id="cd03035">
    <property type="entry name" value="ArsC_Yffb"/>
    <property type="match status" value="1"/>
</dbReference>
<dbReference type="NCBIfam" id="TIGR01617">
    <property type="entry name" value="arsC_related"/>
    <property type="match status" value="1"/>
</dbReference>
<evidence type="ECO:0000256" key="2">
    <source>
        <dbReference type="PROSITE-ProRule" id="PRU01282"/>
    </source>
</evidence>
<dbReference type="PANTHER" id="PTHR30041:SF8">
    <property type="entry name" value="PROTEIN YFFB"/>
    <property type="match status" value="1"/>
</dbReference>
<dbReference type="Proteomes" id="UP000250744">
    <property type="component" value="Unassembled WGS sequence"/>
</dbReference>
<sequence>MLTLYGISNCDTVRKARKWLDAQNIVYQFHDFRKDGLSGEHIKRWIEQIGVEALVNKRGTTWRQLPSDKREAASLQDIETLLLECPTLIKRPLLEGHGLCHVGFSETTYTELTNGVCDE</sequence>
<dbReference type="InterPro" id="IPR036249">
    <property type="entry name" value="Thioredoxin-like_sf"/>
</dbReference>
<dbReference type="SUPFAM" id="SSF52833">
    <property type="entry name" value="Thioredoxin-like"/>
    <property type="match status" value="1"/>
</dbReference>
<dbReference type="InterPro" id="IPR006660">
    <property type="entry name" value="Arsenate_reductase-like"/>
</dbReference>
<dbReference type="PROSITE" id="PS51353">
    <property type="entry name" value="ARSC"/>
    <property type="match status" value="1"/>
</dbReference>
<protein>
    <submittedName>
        <fullName evidence="3">ArsC family reductase</fullName>
    </submittedName>
</protein>
<dbReference type="EMBL" id="QKRX01000012">
    <property type="protein sequence ID" value="RAU17115.1"/>
    <property type="molecule type" value="Genomic_DNA"/>
</dbReference>
<dbReference type="AlphaFoldDB" id="A0A364NJP6"/>
<dbReference type="PANTHER" id="PTHR30041">
    <property type="entry name" value="ARSENATE REDUCTASE"/>
    <property type="match status" value="1"/>
</dbReference>
<evidence type="ECO:0000313" key="4">
    <source>
        <dbReference type="Proteomes" id="UP000250744"/>
    </source>
</evidence>
<accession>A0A364NJP6</accession>
<keyword evidence="4" id="KW-1185">Reference proteome</keyword>
<dbReference type="NCBIfam" id="NF008107">
    <property type="entry name" value="PRK10853.1"/>
    <property type="match status" value="1"/>
</dbReference>
<dbReference type="RefSeq" id="WP_112160020.1">
    <property type="nucleotide sequence ID" value="NZ_QKRX01000012.1"/>
</dbReference>
<dbReference type="Pfam" id="PF03960">
    <property type="entry name" value="ArsC"/>
    <property type="match status" value="1"/>
</dbReference>
<comment type="similarity">
    <text evidence="1 2">Belongs to the ArsC family.</text>
</comment>
<dbReference type="Gene3D" id="3.40.30.10">
    <property type="entry name" value="Glutaredoxin"/>
    <property type="match status" value="1"/>
</dbReference>
<evidence type="ECO:0000256" key="1">
    <source>
        <dbReference type="ARBA" id="ARBA00007198"/>
    </source>
</evidence>
<proteinExistence type="inferred from homology"/>
<organism evidence="3 4">
    <name type="scientific">Nitrincola tibetensis</name>
    <dbReference type="NCBI Taxonomy" id="2219697"/>
    <lineage>
        <taxon>Bacteria</taxon>
        <taxon>Pseudomonadati</taxon>
        <taxon>Pseudomonadota</taxon>
        <taxon>Gammaproteobacteria</taxon>
        <taxon>Oceanospirillales</taxon>
        <taxon>Oceanospirillaceae</taxon>
        <taxon>Nitrincola</taxon>
    </lineage>
</organism>
<gene>
    <name evidence="3" type="ORF">DN062_14465</name>
</gene>
<name>A0A364NJP6_9GAMM</name>
<reference evidence="3 4" key="1">
    <citation type="submission" date="2018-06" db="EMBL/GenBank/DDBJ databases">
        <title>Nitrincola tibetense sp. nov., isolated from Lake XuguoCo on Tibetan Plateau.</title>
        <authorList>
            <person name="Xing P."/>
        </authorList>
    </citation>
    <scope>NUCLEOTIDE SEQUENCE [LARGE SCALE GENOMIC DNA]</scope>
    <source>
        <strain evidence="4">xg18</strain>
    </source>
</reference>
<dbReference type="OrthoDB" id="9803749at2"/>
<comment type="caution">
    <text evidence="3">The sequence shown here is derived from an EMBL/GenBank/DDBJ whole genome shotgun (WGS) entry which is preliminary data.</text>
</comment>
<dbReference type="InterPro" id="IPR006504">
    <property type="entry name" value="Tscrpt_reg_Spx/MgsR"/>
</dbReference>
<evidence type="ECO:0000313" key="3">
    <source>
        <dbReference type="EMBL" id="RAU17115.1"/>
    </source>
</evidence>